<protein>
    <submittedName>
        <fullName evidence="1">Uncharacterized protein</fullName>
    </submittedName>
</protein>
<reference evidence="1" key="1">
    <citation type="submission" date="2022-12" db="EMBL/GenBank/DDBJ databases">
        <authorList>
            <person name="Alioto T."/>
            <person name="Alioto T."/>
            <person name="Gomez Garrido J."/>
        </authorList>
    </citation>
    <scope>NUCLEOTIDE SEQUENCE</scope>
</reference>
<sequence>MHIFAPTVWACTAATVDLEAVRRALQDDSFAQAKMAEAHRGTAATDEFQLRDGLLIPAPANDNSPILKVMPHQKPIELNGSCTGTALRGEETKFDVAALKGAAYIAHFGLLYKGLSNTLHTQVCEDKIQLHYYIMRKIYAMEAFHK</sequence>
<keyword evidence="2" id="KW-1185">Reference proteome</keyword>
<evidence type="ECO:0000313" key="1">
    <source>
        <dbReference type="EMBL" id="CAI5772411.1"/>
    </source>
</evidence>
<dbReference type="EMBL" id="OX395129">
    <property type="protein sequence ID" value="CAI5772411.1"/>
    <property type="molecule type" value="Genomic_DNA"/>
</dbReference>
<evidence type="ECO:0000313" key="2">
    <source>
        <dbReference type="Proteomes" id="UP001178461"/>
    </source>
</evidence>
<organism evidence="1 2">
    <name type="scientific">Podarcis lilfordi</name>
    <name type="common">Lilford's wall lizard</name>
    <dbReference type="NCBI Taxonomy" id="74358"/>
    <lineage>
        <taxon>Eukaryota</taxon>
        <taxon>Metazoa</taxon>
        <taxon>Chordata</taxon>
        <taxon>Craniata</taxon>
        <taxon>Vertebrata</taxon>
        <taxon>Euteleostomi</taxon>
        <taxon>Lepidosauria</taxon>
        <taxon>Squamata</taxon>
        <taxon>Bifurcata</taxon>
        <taxon>Unidentata</taxon>
        <taxon>Episquamata</taxon>
        <taxon>Laterata</taxon>
        <taxon>Lacertibaenia</taxon>
        <taxon>Lacertidae</taxon>
        <taxon>Podarcis</taxon>
    </lineage>
</organism>
<proteinExistence type="predicted"/>
<dbReference type="Proteomes" id="UP001178461">
    <property type="component" value="Chromosome 4"/>
</dbReference>
<gene>
    <name evidence="1" type="ORF">PODLI_1B018669</name>
</gene>
<dbReference type="AlphaFoldDB" id="A0AA35K7A4"/>
<name>A0AA35K7A4_9SAUR</name>
<accession>A0AA35K7A4</accession>